<proteinExistence type="predicted"/>
<dbReference type="EMBL" id="FUXA01000007">
    <property type="protein sequence ID" value="SJZ69125.1"/>
    <property type="molecule type" value="Genomic_DNA"/>
</dbReference>
<evidence type="ECO:0000313" key="3">
    <source>
        <dbReference type="Proteomes" id="UP000189857"/>
    </source>
</evidence>
<dbReference type="InterPro" id="IPR050706">
    <property type="entry name" value="Cyclic-di-GMP_PDE-like"/>
</dbReference>
<evidence type="ECO:0000259" key="1">
    <source>
        <dbReference type="PROSITE" id="PS50883"/>
    </source>
</evidence>
<dbReference type="CDD" id="cd01948">
    <property type="entry name" value="EAL"/>
    <property type="match status" value="1"/>
</dbReference>
<organism evidence="2 3">
    <name type="scientific">Eubacterium ruminantium</name>
    <dbReference type="NCBI Taxonomy" id="42322"/>
    <lineage>
        <taxon>Bacteria</taxon>
        <taxon>Bacillati</taxon>
        <taxon>Bacillota</taxon>
        <taxon>Clostridia</taxon>
        <taxon>Eubacteriales</taxon>
        <taxon>Eubacteriaceae</taxon>
        <taxon>Eubacterium</taxon>
    </lineage>
</organism>
<feature type="domain" description="EAL" evidence="1">
    <location>
        <begin position="31"/>
        <end position="283"/>
    </location>
</feature>
<dbReference type="Pfam" id="PF00563">
    <property type="entry name" value="EAL"/>
    <property type="match status" value="1"/>
</dbReference>
<reference evidence="2 3" key="1">
    <citation type="submission" date="2017-02" db="EMBL/GenBank/DDBJ databases">
        <authorList>
            <person name="Peterson S.W."/>
        </authorList>
    </citation>
    <scope>NUCLEOTIDE SEQUENCE [LARGE SCALE GENOMIC DNA]</scope>
    <source>
        <strain evidence="2 3">ATCC 17233</strain>
    </source>
</reference>
<dbReference type="AlphaFoldDB" id="A0A1T4MQR7"/>
<dbReference type="OrthoDB" id="9805474at2"/>
<dbReference type="SMART" id="SM00052">
    <property type="entry name" value="EAL"/>
    <property type="match status" value="1"/>
</dbReference>
<dbReference type="InterPro" id="IPR035919">
    <property type="entry name" value="EAL_sf"/>
</dbReference>
<dbReference type="PROSITE" id="PS50883">
    <property type="entry name" value="EAL"/>
    <property type="match status" value="1"/>
</dbReference>
<keyword evidence="3" id="KW-1185">Reference proteome</keyword>
<dbReference type="Gene3D" id="3.20.20.450">
    <property type="entry name" value="EAL domain"/>
    <property type="match status" value="1"/>
</dbReference>
<dbReference type="PANTHER" id="PTHR33121">
    <property type="entry name" value="CYCLIC DI-GMP PHOSPHODIESTERASE PDEF"/>
    <property type="match status" value="1"/>
</dbReference>
<dbReference type="SUPFAM" id="SSF141868">
    <property type="entry name" value="EAL domain-like"/>
    <property type="match status" value="1"/>
</dbReference>
<accession>A0A1T4MQR7</accession>
<dbReference type="Proteomes" id="UP000189857">
    <property type="component" value="Unassembled WGS sequence"/>
</dbReference>
<dbReference type="PANTHER" id="PTHR33121:SF71">
    <property type="entry name" value="OXYGEN SENSOR PROTEIN DOSP"/>
    <property type="match status" value="1"/>
</dbReference>
<protein>
    <submittedName>
        <fullName evidence="2">EAL domain, c-di-GMP-specific phosphodiesterase class I (Or its enzymatically inactive variant)</fullName>
    </submittedName>
</protein>
<name>A0A1T4MQR7_9FIRM</name>
<dbReference type="GO" id="GO:0071111">
    <property type="term" value="F:cyclic-guanylate-specific phosphodiesterase activity"/>
    <property type="evidence" value="ECO:0007669"/>
    <property type="project" value="InterPro"/>
</dbReference>
<gene>
    <name evidence="2" type="ORF">SAMN02745110_01331</name>
</gene>
<sequence length="580" mass="68615">MYCEISFHIWGRRKLVFNSRQGWFVILVFDEKYIVDHFNDAINKGHIKAYFQPVYRALTEDICSVEALARWDDPELGLISPQLFIDVLEKHKLIYRLDLYMLKKICELYRKMAEKGMKIAPFSINLSRLDFNEPDLFELFTEVINAYDVPHGSIRVEITESVMLDESSNFRDIFNCFHDEGFSIWMDDFGSGYSSLNVLKDYNFDVLKLDMLFLRNFGYRSMKMISAIVNMAKAMEIHTLAEGIETREQLDFLRSIGCELIQGYYYAKPMTEDAFLEYMQKDGVNVELSEEEDYWNTIGKFNFLSTNPLEDFHGEDDKELKMRSDIPLALAEYFDGLIKFKFYNHEFRKKILQIGYESVEKMEDIFNEKVSSQYIMFNERFIRAVSTGKIQKLDYVTKDIYYTIKIKAIAKTGKKNMLAMTLFTFDSDKEERNFDEILRASQSLFSTYEHVTLIYPEEDMSKRIYSIAGFDKDYSKVPLRRGFINFCNDNIYPDDQKRYMQFVDMQTLEDRLSKHDNIFVQKLFRVKVEDDYRWRTIRITRIPGPISEPTSFIYTIQKVSNHDSGSYGLLLNEHPDIFDD</sequence>
<evidence type="ECO:0000313" key="2">
    <source>
        <dbReference type="EMBL" id="SJZ69125.1"/>
    </source>
</evidence>
<dbReference type="InterPro" id="IPR001633">
    <property type="entry name" value="EAL_dom"/>
</dbReference>